<keyword evidence="3" id="KW-1185">Reference proteome</keyword>
<organism evidence="2 3">
    <name type="scientific">Aureimonas glaciei</name>
    <dbReference type="NCBI Taxonomy" id="1776957"/>
    <lineage>
        <taxon>Bacteria</taxon>
        <taxon>Pseudomonadati</taxon>
        <taxon>Pseudomonadota</taxon>
        <taxon>Alphaproteobacteria</taxon>
        <taxon>Hyphomicrobiales</taxon>
        <taxon>Aurantimonadaceae</taxon>
        <taxon>Aureimonas</taxon>
    </lineage>
</organism>
<feature type="chain" id="PRO_5037870126" description="DUF992 domain-containing protein" evidence="1">
    <location>
        <begin position="23"/>
        <end position="194"/>
    </location>
</feature>
<feature type="signal peptide" evidence="1">
    <location>
        <begin position="1"/>
        <end position="22"/>
    </location>
</feature>
<protein>
    <recommendedName>
        <fullName evidence="4">DUF992 domain-containing protein</fullName>
    </recommendedName>
</protein>
<reference evidence="2" key="1">
    <citation type="journal article" date="2014" name="Int. J. Syst. Evol. Microbiol.">
        <title>Complete genome sequence of Corynebacterium casei LMG S-19264T (=DSM 44701T), isolated from a smear-ripened cheese.</title>
        <authorList>
            <consortium name="US DOE Joint Genome Institute (JGI-PGF)"/>
            <person name="Walter F."/>
            <person name="Albersmeier A."/>
            <person name="Kalinowski J."/>
            <person name="Ruckert C."/>
        </authorList>
    </citation>
    <scope>NUCLEOTIDE SEQUENCE</scope>
    <source>
        <strain evidence="2">CGMCC 1.15493</strain>
    </source>
</reference>
<dbReference type="RefSeq" id="WP_188852551.1">
    <property type="nucleotide sequence ID" value="NZ_BMJJ01000008.1"/>
</dbReference>
<dbReference type="EMBL" id="BMJJ01000008">
    <property type="protein sequence ID" value="GGD26698.1"/>
    <property type="molecule type" value="Genomic_DNA"/>
</dbReference>
<dbReference type="InterPro" id="IPR009333">
    <property type="entry name" value="DUF992"/>
</dbReference>
<evidence type="ECO:0008006" key="4">
    <source>
        <dbReference type="Google" id="ProtNLM"/>
    </source>
</evidence>
<dbReference type="Proteomes" id="UP000613160">
    <property type="component" value="Unassembled WGS sequence"/>
</dbReference>
<comment type="caution">
    <text evidence="2">The sequence shown here is derived from an EMBL/GenBank/DDBJ whole genome shotgun (WGS) entry which is preliminary data.</text>
</comment>
<evidence type="ECO:0000313" key="2">
    <source>
        <dbReference type="EMBL" id="GGD26698.1"/>
    </source>
</evidence>
<dbReference type="Pfam" id="PF06186">
    <property type="entry name" value="DUF992"/>
    <property type="match status" value="1"/>
</dbReference>
<accession>A0A916Y1Q9</accession>
<dbReference type="AlphaFoldDB" id="A0A916Y1Q9"/>
<sequence>MKILLATAALASLLAAPMAAQADTALGILTCKSDGATGYIIGSSENVICDFAPANSAQATEIYTGTLDNIGLDIGVTGETVMSWNVLADTDAYQPSQLAGTYVGASADASFAAGGGVKLLTGGPNGGFSLQPLSVQAQEGVNAALGVTKFTLVSASPAGAVVAPVGGVAVPAGSVVVPEGTVVTPQGDVIVPAN</sequence>
<reference evidence="2" key="2">
    <citation type="submission" date="2020-09" db="EMBL/GenBank/DDBJ databases">
        <authorList>
            <person name="Sun Q."/>
            <person name="Zhou Y."/>
        </authorList>
    </citation>
    <scope>NUCLEOTIDE SEQUENCE</scope>
    <source>
        <strain evidence="2">CGMCC 1.15493</strain>
    </source>
</reference>
<name>A0A916Y1Q9_9HYPH</name>
<evidence type="ECO:0000256" key="1">
    <source>
        <dbReference type="SAM" id="SignalP"/>
    </source>
</evidence>
<gene>
    <name evidence="2" type="ORF">GCM10011335_32230</name>
</gene>
<proteinExistence type="predicted"/>
<keyword evidence="1" id="KW-0732">Signal</keyword>
<evidence type="ECO:0000313" key="3">
    <source>
        <dbReference type="Proteomes" id="UP000613160"/>
    </source>
</evidence>